<evidence type="ECO:0000256" key="11">
    <source>
        <dbReference type="ARBA" id="ARBA00035184"/>
    </source>
</evidence>
<comment type="function">
    <text evidence="13">Acts as a negative regulator of G1 to S cell cycle phase progression by inhibiting cyclin-dependent kinases. Inhibitory effects are additive with GADD45 proteins but also occur in the absence of GADD45 proteins. Acts as a repressor of the orphan nuclear receptor NR4A1 by inhibiting AB domain-mediated transcriptional activity. May be involved in the hormone-mediated regulation of NR4A1 transcriptional activity. May play a role in mitochondrial protein synthesis.</text>
</comment>
<evidence type="ECO:0000256" key="1">
    <source>
        <dbReference type="ARBA" id="ARBA00004123"/>
    </source>
</evidence>
<dbReference type="EMBL" id="JAPWTK010001066">
    <property type="protein sequence ID" value="KAJ8934266.1"/>
    <property type="molecule type" value="Genomic_DNA"/>
</dbReference>
<evidence type="ECO:0000256" key="7">
    <source>
        <dbReference type="ARBA" id="ARBA00023242"/>
    </source>
</evidence>
<protein>
    <recommendedName>
        <fullName evidence="11">Large ribosomal subunit protein mL64</fullName>
    </recommendedName>
    <alternativeName>
        <fullName evidence="10">39S ribosomal protein L59, mitochondrial</fullName>
    </alternativeName>
    <alternativeName>
        <fullName evidence="12">Growth arrest and DNA damage-inducible proteins-interacting protein 1</fullName>
    </alternativeName>
</protein>
<keyword evidence="7" id="KW-0539">Nucleus</keyword>
<keyword evidence="4" id="KW-0689">Ribosomal protein</keyword>
<organism evidence="15 16">
    <name type="scientific">Aromia moschata</name>
    <dbReference type="NCBI Taxonomy" id="1265417"/>
    <lineage>
        <taxon>Eukaryota</taxon>
        <taxon>Metazoa</taxon>
        <taxon>Ecdysozoa</taxon>
        <taxon>Arthropoda</taxon>
        <taxon>Hexapoda</taxon>
        <taxon>Insecta</taxon>
        <taxon>Pterygota</taxon>
        <taxon>Neoptera</taxon>
        <taxon>Endopterygota</taxon>
        <taxon>Coleoptera</taxon>
        <taxon>Polyphaga</taxon>
        <taxon>Cucujiformia</taxon>
        <taxon>Chrysomeloidea</taxon>
        <taxon>Cerambycidae</taxon>
        <taxon>Cerambycinae</taxon>
        <taxon>Callichromatini</taxon>
        <taxon>Aromia</taxon>
    </lineage>
</organism>
<dbReference type="Gene3D" id="6.10.280.120">
    <property type="entry name" value="Growth arrest and DNA-damage-inducible proteins-interacting protein 1"/>
    <property type="match status" value="2"/>
</dbReference>
<evidence type="ECO:0000313" key="16">
    <source>
        <dbReference type="Proteomes" id="UP001162162"/>
    </source>
</evidence>
<dbReference type="GO" id="GO:1990904">
    <property type="term" value="C:ribonucleoprotein complex"/>
    <property type="evidence" value="ECO:0007669"/>
    <property type="project" value="UniProtKB-KW"/>
</dbReference>
<evidence type="ECO:0000256" key="13">
    <source>
        <dbReference type="ARBA" id="ARBA00060144"/>
    </source>
</evidence>
<evidence type="ECO:0000313" key="15">
    <source>
        <dbReference type="EMBL" id="KAJ8934266.1"/>
    </source>
</evidence>
<evidence type="ECO:0000256" key="6">
    <source>
        <dbReference type="ARBA" id="ARBA00023128"/>
    </source>
</evidence>
<evidence type="ECO:0000256" key="12">
    <source>
        <dbReference type="ARBA" id="ARBA00035485"/>
    </source>
</evidence>
<evidence type="ECO:0000256" key="8">
    <source>
        <dbReference type="ARBA" id="ARBA00023274"/>
    </source>
</evidence>
<proteinExistence type="inferred from homology"/>
<dbReference type="PANTHER" id="PTHR31761">
    <property type="entry name" value="GROWTH ARREST AND DNA DAMAGE-INDUCIBLE PROTEINS-INTERACTING PROTEIN 1 GADD45GIP1"/>
    <property type="match status" value="1"/>
</dbReference>
<name>A0AAV8X662_9CUCU</name>
<dbReference type="InterPro" id="IPR043035">
    <property type="entry name" value="Ribosomal_mL64_sf"/>
</dbReference>
<dbReference type="GO" id="GO:0005840">
    <property type="term" value="C:ribosome"/>
    <property type="evidence" value="ECO:0007669"/>
    <property type="project" value="UniProtKB-KW"/>
</dbReference>
<comment type="caution">
    <text evidence="15">The sequence shown here is derived from an EMBL/GenBank/DDBJ whole genome shotgun (WGS) entry which is preliminary data.</text>
</comment>
<feature type="coiled-coil region" evidence="14">
    <location>
        <begin position="123"/>
        <end position="215"/>
    </location>
</feature>
<comment type="similarity">
    <text evidence="3">Belongs to the mitochondrion-specific ribosomal protein mL64 family.</text>
</comment>
<keyword evidence="5 14" id="KW-0175">Coiled coil</keyword>
<accession>A0AAV8X662</accession>
<keyword evidence="16" id="KW-1185">Reference proteome</keyword>
<sequence length="302" mass="36296">MIRRDFIKKLTSIHPSLVSIRTRKSQIDVERLEQESSTVEVFDEDAKLREEEIDKKRNKSRLRLSDRNILFENTPYLTPTSWHHGTIKYLRKNYGRYGESSGVNPSICWPNTRNDCRCKEKRIQKEERVRARQEDIVKKMEKLEMWKQDLYNRMAKKESEAKAAKERKERLIEEVRRHFGYTVDPRDERFKEMLEKKEKEQKKAMKEARRKARDEKIVDRILKKKETKKNRSDTECSGNMHVAFQIGVFPMSVYLVQLFDASLKLAMFKELHKELEVMAIMLIWRKKFYEDSMKIQQQAVGK</sequence>
<keyword evidence="9" id="KW-0131">Cell cycle</keyword>
<evidence type="ECO:0000256" key="3">
    <source>
        <dbReference type="ARBA" id="ARBA00005421"/>
    </source>
</evidence>
<evidence type="ECO:0000256" key="2">
    <source>
        <dbReference type="ARBA" id="ARBA00004173"/>
    </source>
</evidence>
<dbReference type="Pfam" id="PF10147">
    <property type="entry name" value="CR6_interact"/>
    <property type="match status" value="1"/>
</dbReference>
<evidence type="ECO:0000256" key="4">
    <source>
        <dbReference type="ARBA" id="ARBA00022980"/>
    </source>
</evidence>
<gene>
    <name evidence="15" type="ORF">NQ318_020917</name>
</gene>
<dbReference type="InterPro" id="IPR018472">
    <property type="entry name" value="Ribosomal_mL64"/>
</dbReference>
<dbReference type="AlphaFoldDB" id="A0AAV8X662"/>
<evidence type="ECO:0000256" key="5">
    <source>
        <dbReference type="ARBA" id="ARBA00023054"/>
    </source>
</evidence>
<dbReference type="GO" id="GO:0005739">
    <property type="term" value="C:mitochondrion"/>
    <property type="evidence" value="ECO:0007669"/>
    <property type="project" value="UniProtKB-SubCell"/>
</dbReference>
<evidence type="ECO:0000256" key="9">
    <source>
        <dbReference type="ARBA" id="ARBA00023306"/>
    </source>
</evidence>
<dbReference type="PANTHER" id="PTHR31761:SF1">
    <property type="entry name" value="LARGE RIBOSOMAL SUBUNIT PROTEIN ML64"/>
    <property type="match status" value="1"/>
</dbReference>
<reference evidence="15" key="1">
    <citation type="journal article" date="2023" name="Insect Mol. Biol.">
        <title>Genome sequencing provides insights into the evolution of gene families encoding plant cell wall-degrading enzymes in longhorned beetles.</title>
        <authorList>
            <person name="Shin N.R."/>
            <person name="Okamura Y."/>
            <person name="Kirsch R."/>
            <person name="Pauchet Y."/>
        </authorList>
    </citation>
    <scope>NUCLEOTIDE SEQUENCE</scope>
    <source>
        <strain evidence="15">AMC_N1</strain>
    </source>
</reference>
<evidence type="ECO:0000256" key="10">
    <source>
        <dbReference type="ARBA" id="ARBA00030700"/>
    </source>
</evidence>
<dbReference type="Proteomes" id="UP001162162">
    <property type="component" value="Unassembled WGS sequence"/>
</dbReference>
<evidence type="ECO:0000256" key="14">
    <source>
        <dbReference type="SAM" id="Coils"/>
    </source>
</evidence>
<keyword evidence="6" id="KW-0496">Mitochondrion</keyword>
<dbReference type="GO" id="GO:0005634">
    <property type="term" value="C:nucleus"/>
    <property type="evidence" value="ECO:0007669"/>
    <property type="project" value="UniProtKB-SubCell"/>
</dbReference>
<comment type="subcellular location">
    <subcellularLocation>
        <location evidence="2">Mitochondrion</location>
    </subcellularLocation>
    <subcellularLocation>
        <location evidence="1">Nucleus</location>
    </subcellularLocation>
</comment>
<keyword evidence="8" id="KW-0687">Ribonucleoprotein</keyword>